<keyword evidence="8" id="KW-1185">Reference proteome</keyword>
<dbReference type="RefSeq" id="XP_032826661.1">
    <property type="nucleotide sequence ID" value="XM_032970770.1"/>
</dbReference>
<evidence type="ECO:0000256" key="4">
    <source>
        <dbReference type="ARBA" id="ARBA00022989"/>
    </source>
</evidence>
<dbReference type="GO" id="GO:0022857">
    <property type="term" value="F:transmembrane transporter activity"/>
    <property type="evidence" value="ECO:0007669"/>
    <property type="project" value="UniProtKB-UniRule"/>
</dbReference>
<name>A0AAJ7TYP1_PETMA</name>
<feature type="transmembrane region" description="Helical" evidence="6">
    <location>
        <begin position="339"/>
        <end position="360"/>
    </location>
</feature>
<feature type="transmembrane region" description="Helical" evidence="6">
    <location>
        <begin position="211"/>
        <end position="230"/>
    </location>
</feature>
<proteinExistence type="inferred from homology"/>
<dbReference type="AlphaFoldDB" id="A0AAJ7TYP1"/>
<feature type="transmembrane region" description="Helical" evidence="6">
    <location>
        <begin position="380"/>
        <end position="413"/>
    </location>
</feature>
<dbReference type="Pfam" id="PF04515">
    <property type="entry name" value="Choline_transpo"/>
    <property type="match status" value="1"/>
</dbReference>
<feature type="transmembrane region" description="Helical" evidence="6">
    <location>
        <begin position="535"/>
        <end position="558"/>
    </location>
</feature>
<protein>
    <recommendedName>
        <fullName evidence="6">Choline transporter-like protein</fullName>
    </recommendedName>
</protein>
<feature type="transmembrane region" description="Helical" evidence="6">
    <location>
        <begin position="286"/>
        <end position="307"/>
    </location>
</feature>
<evidence type="ECO:0000256" key="7">
    <source>
        <dbReference type="SAM" id="MobiDB-lite"/>
    </source>
</evidence>
<dbReference type="PANTHER" id="PTHR12385">
    <property type="entry name" value="CHOLINE TRANSPORTER-LIKE (SLC FAMILY 44)"/>
    <property type="match status" value="1"/>
</dbReference>
<evidence type="ECO:0000256" key="3">
    <source>
        <dbReference type="ARBA" id="ARBA00022692"/>
    </source>
</evidence>
<feature type="transmembrane region" description="Helical" evidence="6">
    <location>
        <begin position="236"/>
        <end position="260"/>
    </location>
</feature>
<evidence type="ECO:0000256" key="2">
    <source>
        <dbReference type="ARBA" id="ARBA00007168"/>
    </source>
</evidence>
<keyword evidence="3 6" id="KW-0812">Transmembrane</keyword>
<dbReference type="GO" id="GO:0005886">
    <property type="term" value="C:plasma membrane"/>
    <property type="evidence" value="ECO:0007669"/>
    <property type="project" value="UniProtKB-SubCell"/>
</dbReference>
<evidence type="ECO:0000313" key="9">
    <source>
        <dbReference type="RefSeq" id="XP_032826661.1"/>
    </source>
</evidence>
<sequence length="658" mass="73644">MGCCASKEGEGSRTVRQWTPLENRGCTDIPWLVIFFLFLAGMIFVAAFSIYTGAASRLIYGYDSYGNLCGTKNTPIQNFPMSGQDMREKPFVFFLDACNLDPVKLKFRSMSLCVSQCPERQLSTMQDVRHFADNNSSSLCDYSVKPADYKDILAGSTCPKLPVPASKPVLHRCVPTNITCFIKFAETVAGVINSNDIFHKVISGIMNSKDVIIGLCFLALVLSIIMMLVIRYISTVLVWILTILLILGSLAGTGVLWWMYAEYRASGNTTLPLPQLPIVKSNEQGLLIYAIIATVFTVILLLIMLVLRSRVKLTIALFHTAGKVFIHMPLLMLQPLWTFIALLIFWVYWIAVLLLLGTAGDPSTTDQGFVEYQLVGPVRYMWWYHLVGLIWVSEFILACQQLAIAGSVVTYYFTRNKSQLPMTPILSSIKRLLLYHLGTVAKGSFIITLVKIPRLVLMYIHQKLKGTENACTNFMLKCCICCLWCLEKCLKYLNQNAYTATAINGTSFCSSARDALTILVSNALRVAAINCVGDFMLFMAKILVVCFTGFAGAFILNYQRDYHMWVVPLLLVCLFAYLVAHCFLSVFEIVVDVLFLCFAVDTEHNDGTPGREYYMDKSLMEYVKNSEEALSNLERKRKEGRASGDAGRELKPMAASNA</sequence>
<evidence type="ECO:0000256" key="5">
    <source>
        <dbReference type="ARBA" id="ARBA00023136"/>
    </source>
</evidence>
<keyword evidence="4 6" id="KW-1133">Transmembrane helix</keyword>
<evidence type="ECO:0000256" key="1">
    <source>
        <dbReference type="ARBA" id="ARBA00004141"/>
    </source>
</evidence>
<feature type="region of interest" description="Disordered" evidence="7">
    <location>
        <begin position="634"/>
        <end position="658"/>
    </location>
</feature>
<dbReference type="CTD" id="23446"/>
<comment type="function">
    <text evidence="6">Choline transporter.</text>
</comment>
<dbReference type="Proteomes" id="UP001318040">
    <property type="component" value="Chromosome 44"/>
</dbReference>
<keyword evidence="5 6" id="KW-0472">Membrane</keyword>
<feature type="transmembrane region" description="Helical" evidence="6">
    <location>
        <begin position="565"/>
        <end position="587"/>
    </location>
</feature>
<reference evidence="9" key="1">
    <citation type="submission" date="2025-08" db="UniProtKB">
        <authorList>
            <consortium name="RefSeq"/>
        </authorList>
    </citation>
    <scope>IDENTIFICATION</scope>
    <source>
        <tissue evidence="9">Sperm</tissue>
    </source>
</reference>
<evidence type="ECO:0000313" key="8">
    <source>
        <dbReference type="Proteomes" id="UP001318040"/>
    </source>
</evidence>
<organism evidence="8 9">
    <name type="scientific">Petromyzon marinus</name>
    <name type="common">Sea lamprey</name>
    <dbReference type="NCBI Taxonomy" id="7757"/>
    <lineage>
        <taxon>Eukaryota</taxon>
        <taxon>Metazoa</taxon>
        <taxon>Chordata</taxon>
        <taxon>Craniata</taxon>
        <taxon>Vertebrata</taxon>
        <taxon>Cyclostomata</taxon>
        <taxon>Hyperoartia</taxon>
        <taxon>Petromyzontiformes</taxon>
        <taxon>Petromyzontidae</taxon>
        <taxon>Petromyzon</taxon>
    </lineage>
</organism>
<gene>
    <name evidence="9" type="primary">SLC44A1</name>
</gene>
<feature type="compositionally biased region" description="Basic and acidic residues" evidence="7">
    <location>
        <begin position="634"/>
        <end position="651"/>
    </location>
</feature>
<feature type="transmembrane region" description="Helical" evidence="6">
    <location>
        <begin position="29"/>
        <end position="51"/>
    </location>
</feature>
<dbReference type="GeneID" id="116951919"/>
<comment type="subcellular location">
    <subcellularLocation>
        <location evidence="6">Cell membrane</location>
        <topology evidence="6">Multi-pass membrane protein</topology>
    </subcellularLocation>
    <subcellularLocation>
        <location evidence="1">Membrane</location>
        <topology evidence="1">Multi-pass membrane protein</topology>
    </subcellularLocation>
</comment>
<accession>A0AAJ7TYP1</accession>
<evidence type="ECO:0000256" key="6">
    <source>
        <dbReference type="RuleBase" id="RU368066"/>
    </source>
</evidence>
<dbReference type="PANTHER" id="PTHR12385:SF12">
    <property type="entry name" value="CHOLINE TRANSPORTER-LIKE PROTEIN"/>
    <property type="match status" value="1"/>
</dbReference>
<dbReference type="InterPro" id="IPR007603">
    <property type="entry name" value="Choline_transptr-like"/>
</dbReference>
<comment type="similarity">
    <text evidence="2 6">Belongs to the CTL (choline transporter-like) family.</text>
</comment>